<dbReference type="SUPFAM" id="SSF53098">
    <property type="entry name" value="Ribonuclease H-like"/>
    <property type="match status" value="1"/>
</dbReference>
<dbReference type="InterPro" id="IPR012337">
    <property type="entry name" value="RNaseH-like_sf"/>
</dbReference>
<dbReference type="PROSITE" id="PS50994">
    <property type="entry name" value="INTEGRASE"/>
    <property type="match status" value="1"/>
</dbReference>
<accession>A0AAV4M5J6</accession>
<dbReference type="EMBL" id="BPLR01019417">
    <property type="protein sequence ID" value="GIX67603.1"/>
    <property type="molecule type" value="Genomic_DNA"/>
</dbReference>
<evidence type="ECO:0000313" key="3">
    <source>
        <dbReference type="Proteomes" id="UP001054945"/>
    </source>
</evidence>
<dbReference type="AlphaFoldDB" id="A0AAV4M5J6"/>
<proteinExistence type="predicted"/>
<dbReference type="PANTHER" id="PTHR38681:SF1">
    <property type="entry name" value="RETROVIRUS-RELATED POL POLYPROTEIN FROM TRANSPOSON 412-LIKE PROTEIN"/>
    <property type="match status" value="1"/>
</dbReference>
<name>A0AAV4M5J6_CAEEX</name>
<dbReference type="Proteomes" id="UP001054945">
    <property type="component" value="Unassembled WGS sequence"/>
</dbReference>
<feature type="domain" description="Integrase catalytic" evidence="1">
    <location>
        <begin position="1"/>
        <end position="49"/>
    </location>
</feature>
<protein>
    <recommendedName>
        <fullName evidence="1">Integrase catalytic domain-containing protein</fullName>
    </recommendedName>
</protein>
<gene>
    <name evidence="2" type="ORF">CEXT_520721</name>
</gene>
<organism evidence="2 3">
    <name type="scientific">Caerostris extrusa</name>
    <name type="common">Bark spider</name>
    <name type="synonym">Caerostris bankana</name>
    <dbReference type="NCBI Taxonomy" id="172846"/>
    <lineage>
        <taxon>Eukaryota</taxon>
        <taxon>Metazoa</taxon>
        <taxon>Ecdysozoa</taxon>
        <taxon>Arthropoda</taxon>
        <taxon>Chelicerata</taxon>
        <taxon>Arachnida</taxon>
        <taxon>Araneae</taxon>
        <taxon>Araneomorphae</taxon>
        <taxon>Entelegynae</taxon>
        <taxon>Araneoidea</taxon>
        <taxon>Araneidae</taxon>
        <taxon>Caerostris</taxon>
    </lineage>
</organism>
<reference evidence="2 3" key="1">
    <citation type="submission" date="2021-06" db="EMBL/GenBank/DDBJ databases">
        <title>Caerostris extrusa draft genome.</title>
        <authorList>
            <person name="Kono N."/>
            <person name="Arakawa K."/>
        </authorList>
    </citation>
    <scope>NUCLEOTIDE SEQUENCE [LARGE SCALE GENOMIC DNA]</scope>
</reference>
<dbReference type="InterPro" id="IPR036397">
    <property type="entry name" value="RNaseH_sf"/>
</dbReference>
<comment type="caution">
    <text evidence="2">The sequence shown here is derived from an EMBL/GenBank/DDBJ whole genome shotgun (WGS) entry which is preliminary data.</text>
</comment>
<evidence type="ECO:0000313" key="2">
    <source>
        <dbReference type="EMBL" id="GIX67603.1"/>
    </source>
</evidence>
<sequence>MPDQGRQFESQLFLSLDKYFGFQTSRTTAYHGQSNGLFEQQHITIKAILECHLQQNKFWVTLYYLLPWIDISSFLGLGAALKGDIGYSSAEGDQKQRDFHKVLSVYLESFYQDP</sequence>
<dbReference type="InterPro" id="IPR001584">
    <property type="entry name" value="Integrase_cat-core"/>
</dbReference>
<dbReference type="GO" id="GO:0015074">
    <property type="term" value="P:DNA integration"/>
    <property type="evidence" value="ECO:0007669"/>
    <property type="project" value="InterPro"/>
</dbReference>
<dbReference type="PANTHER" id="PTHR38681">
    <property type="entry name" value="RETROVIRUS-RELATED POL POLYPROTEIN FROM TRANSPOSON 412-LIKE PROTEIN-RELATED"/>
    <property type="match status" value="1"/>
</dbReference>
<dbReference type="Gene3D" id="3.30.420.10">
    <property type="entry name" value="Ribonuclease H-like superfamily/Ribonuclease H"/>
    <property type="match status" value="1"/>
</dbReference>
<keyword evidence="3" id="KW-1185">Reference proteome</keyword>
<evidence type="ECO:0000259" key="1">
    <source>
        <dbReference type="PROSITE" id="PS50994"/>
    </source>
</evidence>
<dbReference type="GO" id="GO:0003676">
    <property type="term" value="F:nucleic acid binding"/>
    <property type="evidence" value="ECO:0007669"/>
    <property type="project" value="InterPro"/>
</dbReference>